<organism evidence="9 10">
    <name type="scientific">Varroa destructor</name>
    <name type="common">Honeybee mite</name>
    <dbReference type="NCBI Taxonomy" id="109461"/>
    <lineage>
        <taxon>Eukaryota</taxon>
        <taxon>Metazoa</taxon>
        <taxon>Ecdysozoa</taxon>
        <taxon>Arthropoda</taxon>
        <taxon>Chelicerata</taxon>
        <taxon>Arachnida</taxon>
        <taxon>Acari</taxon>
        <taxon>Parasitiformes</taxon>
        <taxon>Mesostigmata</taxon>
        <taxon>Gamasina</taxon>
        <taxon>Dermanyssoidea</taxon>
        <taxon>Varroidae</taxon>
        <taxon>Varroa</taxon>
    </lineage>
</organism>
<dbReference type="PANTHER" id="PTHR23505">
    <property type="entry name" value="SPINSTER"/>
    <property type="match status" value="1"/>
</dbReference>
<dbReference type="PROSITE" id="PS50850">
    <property type="entry name" value="MFS"/>
    <property type="match status" value="1"/>
</dbReference>
<dbReference type="InterPro" id="IPR044770">
    <property type="entry name" value="MFS_spinster-like"/>
</dbReference>
<protein>
    <recommendedName>
        <fullName evidence="8">Major facilitator superfamily (MFS) profile domain-containing protein</fullName>
    </recommendedName>
</protein>
<evidence type="ECO:0000259" key="8">
    <source>
        <dbReference type="PROSITE" id="PS50850"/>
    </source>
</evidence>
<evidence type="ECO:0000256" key="5">
    <source>
        <dbReference type="ARBA" id="ARBA00023136"/>
    </source>
</evidence>
<keyword evidence="4 7" id="KW-1133">Transmembrane helix</keyword>
<feature type="domain" description="Major facilitator superfamily (MFS) profile" evidence="8">
    <location>
        <begin position="163"/>
        <end position="582"/>
    </location>
</feature>
<dbReference type="InterPro" id="IPR020846">
    <property type="entry name" value="MFS_dom"/>
</dbReference>
<dbReference type="Gene3D" id="1.20.1250.20">
    <property type="entry name" value="MFS general substrate transporter like domains"/>
    <property type="match status" value="2"/>
</dbReference>
<keyword evidence="2" id="KW-0813">Transport</keyword>
<evidence type="ECO:0000313" key="9">
    <source>
        <dbReference type="EnsemblMetazoa" id="XP_022672188"/>
    </source>
</evidence>
<accession>A0A7M7L139</accession>
<feature type="transmembrane region" description="Helical" evidence="7">
    <location>
        <begin position="412"/>
        <end position="435"/>
    </location>
</feature>
<dbReference type="SUPFAM" id="SSF103473">
    <property type="entry name" value="MFS general substrate transporter"/>
    <property type="match status" value="1"/>
</dbReference>
<name>A0A7M7L139_VARDE</name>
<feature type="transmembrane region" description="Helical" evidence="7">
    <location>
        <begin position="252"/>
        <end position="271"/>
    </location>
</feature>
<feature type="transmembrane region" description="Helical" evidence="7">
    <location>
        <begin position="291"/>
        <end position="313"/>
    </location>
</feature>
<feature type="transmembrane region" description="Helical" evidence="7">
    <location>
        <begin position="161"/>
        <end position="181"/>
    </location>
</feature>
<comment type="similarity">
    <text evidence="6">Belongs to the major facilitator superfamily. Spinster (TC 2.A.1.49) family.</text>
</comment>
<dbReference type="FunCoup" id="A0A7M7L139">
    <property type="interactions" value="737"/>
</dbReference>
<dbReference type="InParanoid" id="A0A7M7L139"/>
<evidence type="ECO:0000256" key="7">
    <source>
        <dbReference type="SAM" id="Phobius"/>
    </source>
</evidence>
<keyword evidence="10" id="KW-1185">Reference proteome</keyword>
<dbReference type="InterPro" id="IPR011701">
    <property type="entry name" value="MFS"/>
</dbReference>
<feature type="transmembrane region" description="Helical" evidence="7">
    <location>
        <begin position="228"/>
        <end position="246"/>
    </location>
</feature>
<evidence type="ECO:0000313" key="10">
    <source>
        <dbReference type="Proteomes" id="UP000594260"/>
    </source>
</evidence>
<feature type="transmembrane region" description="Helical" evidence="7">
    <location>
        <begin position="371"/>
        <end position="392"/>
    </location>
</feature>
<feature type="transmembrane region" description="Helical" evidence="7">
    <location>
        <begin position="447"/>
        <end position="467"/>
    </location>
</feature>
<reference evidence="9" key="1">
    <citation type="submission" date="2021-01" db="UniProtKB">
        <authorList>
            <consortium name="EnsemblMetazoa"/>
        </authorList>
    </citation>
    <scope>IDENTIFICATION</scope>
</reference>
<dbReference type="KEGG" id="vde:111254958"/>
<dbReference type="InterPro" id="IPR036259">
    <property type="entry name" value="MFS_trans_sf"/>
</dbReference>
<dbReference type="PANTHER" id="PTHR23505:SF79">
    <property type="entry name" value="PROTEIN SPINSTER"/>
    <property type="match status" value="1"/>
</dbReference>
<dbReference type="OMA" id="YMIHEMH"/>
<evidence type="ECO:0000256" key="4">
    <source>
        <dbReference type="ARBA" id="ARBA00022989"/>
    </source>
</evidence>
<keyword evidence="5 7" id="KW-0472">Membrane</keyword>
<comment type="subcellular location">
    <subcellularLocation>
        <location evidence="1">Membrane</location>
        <topology evidence="1">Multi-pass membrane protein</topology>
    </subcellularLocation>
</comment>
<dbReference type="GeneID" id="111254958"/>
<proteinExistence type="inferred from homology"/>
<dbReference type="Proteomes" id="UP000594260">
    <property type="component" value="Unplaced"/>
</dbReference>
<dbReference type="GO" id="GO:0016020">
    <property type="term" value="C:membrane"/>
    <property type="evidence" value="ECO:0007669"/>
    <property type="project" value="UniProtKB-SubCell"/>
</dbReference>
<feature type="transmembrane region" description="Helical" evidence="7">
    <location>
        <begin position="319"/>
        <end position="339"/>
    </location>
</feature>
<sequence>MDEVEAPAVSAGGDEVTAAITTCCVDLLSGNGHKNYCNSRTRNDNTTIYNGCNSTIHCSCDRNRDRIGRSGNSSDSNHLIVILGGYLALPPQRAPHKICQMGLLGWLDNNIIINWTPADNQVKRVSSVTHVDSTSTVVTKMDPAQDPPLLLGEQRSWKREWAALNILFFVNLINYMDRVTIAAVLSKVKNQYGLDDKKSGFLQTAFVISYMIFAPVFGYLGDRYSRKVLMAGGVIFWSITTLLGSLPPENFFLFLALRGLVGIGEASYSTIAPTIIGDMFPEDKRTIALGIFYYAIPIGSGLGYMVGSYIAIWSGKWYWALRITPILGTTATLLILFVLREPPRGEADGGVHISTTSIIEDVKDLAGNMSYIWSTLGFTAATFALGAMSWWAPDFIERAERIRTDDVDLGRISFIFGTITCVGGATGITLAVYLSKALRERFNRIDPVICAAGLICGVPLIMSAVLLENTAPLATWFLFFIGLTLLSLNWSVVPDMLLYTVLPTRRGTASAIQILISHMFGDAASPYIVGAISDARSTDMTNHEEYFIALRNAMLLPCVILAVGGCVFIFNIFTILRDKKRCQRQLQAPRDNNNARDLRVEYDANVEFEASPPNYCESTEAEFKEGAVRVISYSALEKKNALDHILTNEVDIPPSKSPVSVARL</sequence>
<feature type="transmembrane region" description="Helical" evidence="7">
    <location>
        <begin position="553"/>
        <end position="576"/>
    </location>
</feature>
<dbReference type="OrthoDB" id="6770063at2759"/>
<evidence type="ECO:0000256" key="2">
    <source>
        <dbReference type="ARBA" id="ARBA00022448"/>
    </source>
</evidence>
<dbReference type="RefSeq" id="XP_022672188.1">
    <property type="nucleotide sequence ID" value="XM_022816453.1"/>
</dbReference>
<dbReference type="EnsemblMetazoa" id="XM_022816453">
    <property type="protein sequence ID" value="XP_022672188"/>
    <property type="gene ID" value="LOC111254958"/>
</dbReference>
<dbReference type="GO" id="GO:0022857">
    <property type="term" value="F:transmembrane transporter activity"/>
    <property type="evidence" value="ECO:0007669"/>
    <property type="project" value="InterPro"/>
</dbReference>
<evidence type="ECO:0000256" key="3">
    <source>
        <dbReference type="ARBA" id="ARBA00022692"/>
    </source>
</evidence>
<dbReference type="CDD" id="cd17328">
    <property type="entry name" value="MFS_spinster_like"/>
    <property type="match status" value="1"/>
</dbReference>
<dbReference type="AlphaFoldDB" id="A0A7M7L139"/>
<evidence type="ECO:0000256" key="1">
    <source>
        <dbReference type="ARBA" id="ARBA00004141"/>
    </source>
</evidence>
<evidence type="ECO:0000256" key="6">
    <source>
        <dbReference type="ARBA" id="ARBA00024338"/>
    </source>
</evidence>
<feature type="transmembrane region" description="Helical" evidence="7">
    <location>
        <begin position="201"/>
        <end position="221"/>
    </location>
</feature>
<feature type="transmembrane region" description="Helical" evidence="7">
    <location>
        <begin position="473"/>
        <end position="493"/>
    </location>
</feature>
<feature type="transmembrane region" description="Helical" evidence="7">
    <location>
        <begin position="514"/>
        <end position="533"/>
    </location>
</feature>
<dbReference type="Pfam" id="PF07690">
    <property type="entry name" value="MFS_1"/>
    <property type="match status" value="1"/>
</dbReference>
<keyword evidence="3 7" id="KW-0812">Transmembrane</keyword>